<comment type="similarity">
    <text evidence="1">Belongs to the copper type II ascorbate-dependent monooxygenase family.</text>
</comment>
<dbReference type="GO" id="GO:0004500">
    <property type="term" value="F:dopamine beta-monooxygenase activity"/>
    <property type="evidence" value="ECO:0007669"/>
    <property type="project" value="InterPro"/>
</dbReference>
<dbReference type="Proteomes" id="UP000075714">
    <property type="component" value="Unassembled WGS sequence"/>
</dbReference>
<keyword evidence="3" id="KW-0325">Glycoprotein</keyword>
<dbReference type="InterPro" id="IPR000323">
    <property type="entry name" value="Cu2_ascorb_mOase_N"/>
</dbReference>
<dbReference type="SUPFAM" id="SSF49742">
    <property type="entry name" value="PHM/PNGase F"/>
    <property type="match status" value="2"/>
</dbReference>
<evidence type="ECO:0000256" key="5">
    <source>
        <dbReference type="SAM" id="Phobius"/>
    </source>
</evidence>
<feature type="domain" description="DOMON" evidence="6">
    <location>
        <begin position="1"/>
        <end position="96"/>
    </location>
</feature>
<evidence type="ECO:0000313" key="8">
    <source>
        <dbReference type="Proteomes" id="UP000075714"/>
    </source>
</evidence>
<dbReference type="PROSITE" id="PS50836">
    <property type="entry name" value="DOMON"/>
    <property type="match status" value="1"/>
</dbReference>
<feature type="region of interest" description="Disordered" evidence="4">
    <location>
        <begin position="476"/>
        <end position="496"/>
    </location>
</feature>
<dbReference type="CDD" id="cd09631">
    <property type="entry name" value="DOMON_DOH"/>
    <property type="match status" value="1"/>
</dbReference>
<dbReference type="Gene3D" id="2.60.120.310">
    <property type="entry name" value="Copper type II, ascorbate-dependent monooxygenase, N-terminal domain"/>
    <property type="match status" value="1"/>
</dbReference>
<dbReference type="Pfam" id="PF03712">
    <property type="entry name" value="Cu2_monoox_C"/>
    <property type="match status" value="1"/>
</dbReference>
<dbReference type="InterPro" id="IPR036939">
    <property type="entry name" value="Cu2_ascorb_mOase_N_sf"/>
</dbReference>
<accession>A0A150G258</accession>
<dbReference type="PANTHER" id="PTHR10157:SF23">
    <property type="entry name" value="MOXD1 HOMOLOG 1"/>
    <property type="match status" value="1"/>
</dbReference>
<proteinExistence type="inferred from homology"/>
<protein>
    <recommendedName>
        <fullName evidence="6">DOMON domain-containing protein</fullName>
    </recommendedName>
</protein>
<dbReference type="InterPro" id="IPR008977">
    <property type="entry name" value="PHM/PNGase_F_dom_sf"/>
</dbReference>
<sequence>MLGADLAVAAHDSATSQWMASDYWSAGFSFPTRDTQQDVTLVSVARHSTAGSGGGATDDGGSTLVALRRPLESCDPNGQDRPVLNDTRQTVVFAFGRGAFGYHGTANRGQAEVNLVPSATAAAAAPAPALPALTVLDMRMPNFTVPAAPTTYECVNVELPSDAKYHIYRFEPIIDNTPFVHHFVAYACAPGAAPSTAPGVPYSCGDYMECEEFYMGWAPGVGAIDAPPSAALAFGQGSIRYLSLQVHYTNLNGAQGQVDSSGFRLLYSPTLKKFDMGVLTIGSYDIAVPPGATSYTTAPNVCPSACLGKLVAGSGAGAEGLTLVESFYHMHQLGRSMITKHVRGNVELPPLGRRDYFQFDYQAAVDIPPATRTLLPGDTLITTCTYTGAGRSNVTKFGLASYEEMCFNFLNYYPYNPNITHCVGVAEINMATCATGALLDKIRTEADVQKAADTEELVPLPPNDWSYKPYQPTCKRTAPYQTADDDDDDDSSYGPHHRRNVGGAVAAILIITVLGGVAVFVVFRVMRKRRQAEEEQHLFEKYNPSSISLPVVPAVGPAQPGGLGTPGFGAGAGPSTSAGAGTTYNNGYQGLSSIAV</sequence>
<keyword evidence="8" id="KW-1185">Reference proteome</keyword>
<feature type="transmembrane region" description="Helical" evidence="5">
    <location>
        <begin position="501"/>
        <end position="523"/>
    </location>
</feature>
<organism evidence="7 8">
    <name type="scientific">Gonium pectorale</name>
    <name type="common">Green alga</name>
    <dbReference type="NCBI Taxonomy" id="33097"/>
    <lineage>
        <taxon>Eukaryota</taxon>
        <taxon>Viridiplantae</taxon>
        <taxon>Chlorophyta</taxon>
        <taxon>core chlorophytes</taxon>
        <taxon>Chlorophyceae</taxon>
        <taxon>CS clade</taxon>
        <taxon>Chlamydomonadales</taxon>
        <taxon>Volvocaceae</taxon>
        <taxon>Gonium</taxon>
    </lineage>
</organism>
<evidence type="ECO:0000259" key="6">
    <source>
        <dbReference type="PROSITE" id="PS50836"/>
    </source>
</evidence>
<comment type="caution">
    <text evidence="7">The sequence shown here is derived from an EMBL/GenBank/DDBJ whole genome shotgun (WGS) entry which is preliminary data.</text>
</comment>
<keyword evidence="2" id="KW-1015">Disulfide bond</keyword>
<dbReference type="Pfam" id="PF01082">
    <property type="entry name" value="Cu2_monooxygen"/>
    <property type="match status" value="1"/>
</dbReference>
<evidence type="ECO:0000313" key="7">
    <source>
        <dbReference type="EMBL" id="KXZ43937.1"/>
    </source>
</evidence>
<keyword evidence="5" id="KW-0472">Membrane</keyword>
<evidence type="ECO:0000256" key="2">
    <source>
        <dbReference type="ARBA" id="ARBA00023157"/>
    </source>
</evidence>
<gene>
    <name evidence="7" type="ORF">GPECTOR_77g33</name>
</gene>
<dbReference type="InterPro" id="IPR024548">
    <property type="entry name" value="Cu2_monoox_C"/>
</dbReference>
<evidence type="ECO:0000256" key="4">
    <source>
        <dbReference type="SAM" id="MobiDB-lite"/>
    </source>
</evidence>
<dbReference type="InterPro" id="IPR045266">
    <property type="entry name" value="DOH_DOMON"/>
</dbReference>
<name>A0A150G258_GONPE</name>
<dbReference type="InterPro" id="IPR005018">
    <property type="entry name" value="DOMON_domain"/>
</dbReference>
<dbReference type="InterPro" id="IPR014784">
    <property type="entry name" value="Cu2_ascorb_mOase-like_C"/>
</dbReference>
<dbReference type="Gene3D" id="2.60.120.230">
    <property type="match status" value="1"/>
</dbReference>
<keyword evidence="5" id="KW-0812">Transmembrane</keyword>
<evidence type="ECO:0000256" key="1">
    <source>
        <dbReference type="ARBA" id="ARBA00010676"/>
    </source>
</evidence>
<dbReference type="GO" id="GO:0005507">
    <property type="term" value="F:copper ion binding"/>
    <property type="evidence" value="ECO:0007669"/>
    <property type="project" value="InterPro"/>
</dbReference>
<dbReference type="InterPro" id="IPR000945">
    <property type="entry name" value="DBH-like"/>
</dbReference>
<dbReference type="OrthoDB" id="2013249at2759"/>
<dbReference type="EMBL" id="LSYV01000078">
    <property type="protein sequence ID" value="KXZ43937.1"/>
    <property type="molecule type" value="Genomic_DNA"/>
</dbReference>
<keyword evidence="5" id="KW-1133">Transmembrane helix</keyword>
<dbReference type="AlphaFoldDB" id="A0A150G258"/>
<evidence type="ECO:0000256" key="3">
    <source>
        <dbReference type="ARBA" id="ARBA00023180"/>
    </source>
</evidence>
<dbReference type="PANTHER" id="PTHR10157">
    <property type="entry name" value="DOPAMINE BETA HYDROXYLASE RELATED"/>
    <property type="match status" value="1"/>
</dbReference>
<reference evidence="8" key="1">
    <citation type="journal article" date="2016" name="Nat. Commun.">
        <title>The Gonium pectorale genome demonstrates co-option of cell cycle regulation during the evolution of multicellularity.</title>
        <authorList>
            <person name="Hanschen E.R."/>
            <person name="Marriage T.N."/>
            <person name="Ferris P.J."/>
            <person name="Hamaji T."/>
            <person name="Toyoda A."/>
            <person name="Fujiyama A."/>
            <person name="Neme R."/>
            <person name="Noguchi H."/>
            <person name="Minakuchi Y."/>
            <person name="Suzuki M."/>
            <person name="Kawai-Toyooka H."/>
            <person name="Smith D.R."/>
            <person name="Sparks H."/>
            <person name="Anderson J."/>
            <person name="Bakaric R."/>
            <person name="Luria V."/>
            <person name="Karger A."/>
            <person name="Kirschner M.W."/>
            <person name="Durand P.M."/>
            <person name="Michod R.E."/>
            <person name="Nozaki H."/>
            <person name="Olson B.J."/>
        </authorList>
    </citation>
    <scope>NUCLEOTIDE SEQUENCE [LARGE SCALE GENOMIC DNA]</scope>
    <source>
        <strain evidence="8">NIES-2863</strain>
    </source>
</reference>